<protein>
    <submittedName>
        <fullName evidence="3">Beta-lactamase family protein</fullName>
    </submittedName>
</protein>
<reference evidence="3" key="1">
    <citation type="submission" date="2021-01" db="EMBL/GenBank/DDBJ databases">
        <title>Marivirga aurantiaca sp. nov., isolated from intertidal surface sediments.</title>
        <authorList>
            <person name="Zhang M."/>
        </authorList>
    </citation>
    <scope>NUCLEOTIDE SEQUENCE</scope>
    <source>
        <strain evidence="3">S37H4</strain>
    </source>
</reference>
<evidence type="ECO:0000313" key="4">
    <source>
        <dbReference type="Proteomes" id="UP000611723"/>
    </source>
</evidence>
<dbReference type="Proteomes" id="UP000611723">
    <property type="component" value="Unassembled WGS sequence"/>
</dbReference>
<accession>A0A934X0D9</accession>
<evidence type="ECO:0000313" key="3">
    <source>
        <dbReference type="EMBL" id="MBK6266192.1"/>
    </source>
</evidence>
<evidence type="ECO:0000259" key="2">
    <source>
        <dbReference type="Pfam" id="PF00144"/>
    </source>
</evidence>
<comment type="caution">
    <text evidence="3">The sequence shown here is derived from an EMBL/GenBank/DDBJ whole genome shotgun (WGS) entry which is preliminary data.</text>
</comment>
<dbReference type="AlphaFoldDB" id="A0A934X0D9"/>
<dbReference type="PANTHER" id="PTHR46825">
    <property type="entry name" value="D-ALANYL-D-ALANINE-CARBOXYPEPTIDASE/ENDOPEPTIDASE AMPH"/>
    <property type="match status" value="1"/>
</dbReference>
<dbReference type="Pfam" id="PF00144">
    <property type="entry name" value="Beta-lactamase"/>
    <property type="match status" value="1"/>
</dbReference>
<proteinExistence type="predicted"/>
<dbReference type="RefSeq" id="WP_201431870.1">
    <property type="nucleotide sequence ID" value="NZ_JAEQBW010000006.1"/>
</dbReference>
<dbReference type="SUPFAM" id="SSF56601">
    <property type="entry name" value="beta-lactamase/transpeptidase-like"/>
    <property type="match status" value="1"/>
</dbReference>
<evidence type="ECO:0000256" key="1">
    <source>
        <dbReference type="SAM" id="SignalP"/>
    </source>
</evidence>
<feature type="chain" id="PRO_5037303128" evidence="1">
    <location>
        <begin position="20"/>
        <end position="504"/>
    </location>
</feature>
<gene>
    <name evidence="3" type="ORF">JKA74_14195</name>
</gene>
<feature type="domain" description="Beta-lactamase-related" evidence="2">
    <location>
        <begin position="31"/>
        <end position="352"/>
    </location>
</feature>
<feature type="signal peptide" evidence="1">
    <location>
        <begin position="1"/>
        <end position="19"/>
    </location>
</feature>
<dbReference type="InterPro" id="IPR012338">
    <property type="entry name" value="Beta-lactam/transpept-like"/>
</dbReference>
<keyword evidence="1" id="KW-0732">Signal</keyword>
<sequence>MKKKLIILLALIIPGYLNGQQNNSLDFSKIEHFIKEAIEKEETPSVAIAVAKDGMIIYQNAFGYADIENKIEANSSTAYQLASITKPITATAVMILNHQKIIDIYSQAEKYMDPLQFKATETNPSDVKIINLLNHTSGLGTYFQLNYADEPFEGDDFKTAFNKYGKLFYPVGRICEYSNLGYGLLDYIISNQSGKSYAQFLQTEIFNPLGMNNSFVNNPDNPGLSVAKKYDKNLKLLPEIINNTTGAGNVYSSIQDLIKFGMFHLISQENDILSPKEVDLMHNYIDPDVIYPYYDSTYYGLGWYFKNDDGYRIVWHEGGMMGASTMLKLIPDENIAIAVMLNTSNQAFSRAITDQLSSIVLPGYNPKPTNEIANYKQHTADTSLYGTWKGTMSVEGLDIPCTLHINSDGTIMMEYLDYTYKSYFTNDNPIPNKSILLNGMINKNSFIGMYPGNLPSEDIRQEMSQFMSLKLFKDNNNMTGTIVALAAADREYYAYPFYIKLEKQ</sequence>
<organism evidence="3 4">
    <name type="scientific">Marivirga aurantiaca</name>
    <dbReference type="NCBI Taxonomy" id="2802615"/>
    <lineage>
        <taxon>Bacteria</taxon>
        <taxon>Pseudomonadati</taxon>
        <taxon>Bacteroidota</taxon>
        <taxon>Cytophagia</taxon>
        <taxon>Cytophagales</taxon>
        <taxon>Marivirgaceae</taxon>
        <taxon>Marivirga</taxon>
    </lineage>
</organism>
<dbReference type="InterPro" id="IPR050491">
    <property type="entry name" value="AmpC-like"/>
</dbReference>
<dbReference type="InterPro" id="IPR001466">
    <property type="entry name" value="Beta-lactam-related"/>
</dbReference>
<dbReference type="PANTHER" id="PTHR46825:SF12">
    <property type="entry name" value="PENICILLIN-BINDING PROTEIN 4"/>
    <property type="match status" value="1"/>
</dbReference>
<name>A0A934X0D9_9BACT</name>
<dbReference type="EMBL" id="JAEQBW010000006">
    <property type="protein sequence ID" value="MBK6266192.1"/>
    <property type="molecule type" value="Genomic_DNA"/>
</dbReference>
<dbReference type="Gene3D" id="3.40.710.10">
    <property type="entry name" value="DD-peptidase/beta-lactamase superfamily"/>
    <property type="match status" value="1"/>
</dbReference>
<keyword evidence="4" id="KW-1185">Reference proteome</keyword>